<dbReference type="InterPro" id="IPR005158">
    <property type="entry name" value="BTAD"/>
</dbReference>
<evidence type="ECO:0000259" key="3">
    <source>
        <dbReference type="SMART" id="SM01043"/>
    </source>
</evidence>
<dbReference type="PANTHER" id="PTHR44809">
    <property type="match status" value="1"/>
</dbReference>
<dbReference type="SUPFAM" id="SSF53756">
    <property type="entry name" value="UDP-Glycosyltransferase/glycogen phosphorylase"/>
    <property type="match status" value="3"/>
</dbReference>
<sequence length="1982" mass="214110">MTSTAALLDQAIDRHRAGRLQEALDLYGRILRAAPRHADALHLSGVAAHQSGNSDLALERIQAAIAVNPRFPAAHNSLGTVLADLGRYEAAARSLATAIDQDPAYAEAHSNLGTVLQALGRRQEAAEAYDRALELAPGSTAARLNLGLLYRDAGRLDLAARCFHELLRTAPGHVPAWRHLALALRGLRHPDAEPCLRRALADAPADPELGRELGGLLAEQGRTDEALAVLETAAATAGADQLVLFTLGTVLQSTGRLAAAADRYEQALALGALPGAFNNLGVVLLDLERHERAVPALRAAVALQPDDPVALNNLGTAHDGLHALDAAETCYRRSLMLRPDYGKALNNLGGVYKAWHLPARAVELRRKAIAAQPDYPDSYTNLGSQLQDLDRLQEADLALRRALRIDPDNADAHTARGLVLSLLGQTGAAEAAHRKAIALRETLAEAHANLGMLLWQASADAPAARASLDRALELDPDLGPAHLNRGMVRLALGEIGPGWDDYEWRFRAKGYEDRPLAAPLWRGEELSGRRLLVWREQGVGDEILFASCYPDLIRRVGHLVIECDRRLVPLFQRSFPAATVRSQSIGTDGRETIVPPDCDAHLPAGSLPQRMRRSLADYAEQAPWLVPDPMLVDRWRERLDALGPGLRVGIGWRSQVMTTERRAAYTALADWGAIFAIPGIIFVNLQYGDCEAELRQAEERFGVRIHRWPDLNLKDDFDGTAALTASLDLVLSPAMSVGELAGALGVPVWRFCGMDWTQLGTGVRPWFPTMRLFQPQPGETLPAVLERIARTLRHTLAEATCMPAGEASPPSRDVETELSRAIALYREGDAAAAERLARDLLADVPDQPVALHLAGLITLRRGEAAEAAGLLARAVAADPGNGAGHAALADALQALGRMEAAERALRHAAAAQPDNAGVLVNRAVLLIRLGREEEARCCILRALRLRPDLPLAHTHLGNLANSLSGDLVQAAACHRRALALDPAGADALSNLGIMLYGLDRFVEAERLLTRATLVDPGFAEAWTNRGNALDSLGRVAEAEACHRRAADLRPDLPEPHVNLGLLLRRAGRPTDAAEACRQAIARDGRSAQAHYNLAHLLLEDGQLRAGWTEHEWRFATPQFLGQRRRFTAARAWKGENVSRSRLLVWREQGVGDEILFASCYGELLNRAGHLVIECDRRLASLFARSFPGATVRAETVDPRDIDVQVAAGSLPRLLRPELRRFPDRPSWLVPDPALVEAWRERLAALGPGLRVGIAWRSQLVTAERRGAYATLEAFAPLFAVPGLTFVNLQYGECEAELQAAEDRFGRRIHRWADLNLKDDFEGAAALTANLDLVISPAVSAGELAGALGVPVWRFCGPDWTQLGTAVRPWFPSMRLFQPQPGEALPEVVGRMAAVLRRTGEEPAPPSTPLPSTLPPSTPSAPDDPDRLLAAAAEHHRAGRLGDAAPLYERVLRLRPGDPVALHLSGLLLHQTGDSAAAEPSIAAAVAAEPGYAAAHASLGSVRLALGRPGDAIRALRAGLALRPDDAALLTNLGNALDRSGRLEEAASAHRRAALADPALPQAADNLGTVLLRLGRIGEAAAAHRQALALAADLDSAWQNLSVALRRQGRLDEACRAVARALALDPALAEAMANLGRLLREMGHFARAERWCDRALRLDPGQPAALFNKSLLCLTRGALSDGWAGYDRRFDGTEMTGGARQPGVPLWRGERLDRRRILVSREQGIGDEVMFAGCLPDLIARAGHVVVECDPRFVPLFGRSFPQATIRPAPDRQDEPAEGVDLHIPIGSLPRRLRRSLAAFPSREAGYLRAAPQRVALWRDRLAALGPGLKVGVAWRSGLLTAERMPDYTRLEDWGPVLAIPGVHFVTLQYGDCAAELEAARRRFGTAPAVWDDLDLRNDLEGAAALTAALDLVIAPAVSTGELAGALGVPVWRFGRAGDWTTLGTAVRPWFPSMRLFLTRADQTVADLLPEIARVLSSLGSGR</sequence>
<feature type="repeat" description="TPR" evidence="1">
    <location>
        <begin position="274"/>
        <end position="307"/>
    </location>
</feature>
<dbReference type="KEGG" id="azz:DEW08_04295"/>
<dbReference type="PROSITE" id="PS50005">
    <property type="entry name" value="TPR"/>
    <property type="match status" value="9"/>
</dbReference>
<gene>
    <name evidence="4" type="ORF">DEW08_04295</name>
</gene>
<dbReference type="PROSITE" id="PS50293">
    <property type="entry name" value="TPR_REGION"/>
    <property type="match status" value="2"/>
</dbReference>
<name>A0A2S2CMU5_9PROT</name>
<protein>
    <recommendedName>
        <fullName evidence="3">Bacterial transcriptional activator domain-containing protein</fullName>
    </recommendedName>
</protein>
<feature type="repeat" description="TPR" evidence="1">
    <location>
        <begin position="1019"/>
        <end position="1052"/>
    </location>
</feature>
<feature type="repeat" description="TPR" evidence="1">
    <location>
        <begin position="1492"/>
        <end position="1525"/>
    </location>
</feature>
<evidence type="ECO:0000256" key="1">
    <source>
        <dbReference type="PROSITE-ProRule" id="PRU00339"/>
    </source>
</evidence>
<dbReference type="OrthoDB" id="4961906at2"/>
<feature type="compositionally biased region" description="Pro residues" evidence="2">
    <location>
        <begin position="1402"/>
        <end position="1418"/>
    </location>
</feature>
<feature type="region of interest" description="Disordered" evidence="2">
    <location>
        <begin position="1398"/>
        <end position="1425"/>
    </location>
</feature>
<reference evidence="5" key="1">
    <citation type="submission" date="2018-05" db="EMBL/GenBank/DDBJ databases">
        <title>Azospirillum thermophila sp. nov., a novel isolated from hot spring.</title>
        <authorList>
            <person name="Zhao Z."/>
        </authorList>
    </citation>
    <scope>NUCLEOTIDE SEQUENCE [LARGE SCALE GENOMIC DNA]</scope>
    <source>
        <strain evidence="5">CFH 70021</strain>
    </source>
</reference>
<organism evidence="4 5">
    <name type="scientific">Azospirillum thermophilum</name>
    <dbReference type="NCBI Taxonomy" id="2202148"/>
    <lineage>
        <taxon>Bacteria</taxon>
        <taxon>Pseudomonadati</taxon>
        <taxon>Pseudomonadota</taxon>
        <taxon>Alphaproteobacteria</taxon>
        <taxon>Rhodospirillales</taxon>
        <taxon>Azospirillaceae</taxon>
        <taxon>Azospirillum</taxon>
    </lineage>
</organism>
<feature type="repeat" description="TPR" evidence="1">
    <location>
        <begin position="106"/>
        <end position="139"/>
    </location>
</feature>
<dbReference type="InterPro" id="IPR019734">
    <property type="entry name" value="TPR_rpt"/>
</dbReference>
<evidence type="ECO:0000256" key="2">
    <source>
        <dbReference type="SAM" id="MobiDB-lite"/>
    </source>
</evidence>
<dbReference type="Gene3D" id="1.25.40.10">
    <property type="entry name" value="Tetratricopeptide repeat domain"/>
    <property type="match status" value="7"/>
</dbReference>
<keyword evidence="1" id="KW-0802">TPR repeat</keyword>
<feature type="domain" description="Bacterial transcriptional activator" evidence="3">
    <location>
        <begin position="12"/>
        <end position="149"/>
    </location>
</feature>
<dbReference type="Proteomes" id="UP000245629">
    <property type="component" value="Chromosome 1"/>
</dbReference>
<feature type="repeat" description="TPR" evidence="1">
    <location>
        <begin position="1628"/>
        <end position="1661"/>
    </location>
</feature>
<dbReference type="Pfam" id="PF13432">
    <property type="entry name" value="TPR_16"/>
    <property type="match status" value="8"/>
</dbReference>
<feature type="repeat" description="TPR" evidence="1">
    <location>
        <begin position="376"/>
        <end position="409"/>
    </location>
</feature>
<evidence type="ECO:0000313" key="4">
    <source>
        <dbReference type="EMBL" id="AWK85853.1"/>
    </source>
</evidence>
<feature type="repeat" description="TPR" evidence="1">
    <location>
        <begin position="140"/>
        <end position="173"/>
    </location>
</feature>
<evidence type="ECO:0000313" key="5">
    <source>
        <dbReference type="Proteomes" id="UP000245629"/>
    </source>
</evidence>
<dbReference type="Pfam" id="PF13181">
    <property type="entry name" value="TPR_8"/>
    <property type="match status" value="1"/>
</dbReference>
<accession>A0A2S2CMU5</accession>
<dbReference type="SMART" id="SM01043">
    <property type="entry name" value="BTAD"/>
    <property type="match status" value="1"/>
</dbReference>
<feature type="repeat" description="TPR" evidence="1">
    <location>
        <begin position="1594"/>
        <end position="1627"/>
    </location>
</feature>
<dbReference type="EMBL" id="CP029352">
    <property type="protein sequence ID" value="AWK85853.1"/>
    <property type="molecule type" value="Genomic_DNA"/>
</dbReference>
<dbReference type="Pfam" id="PF14559">
    <property type="entry name" value="TPR_19"/>
    <property type="match status" value="2"/>
</dbReference>
<dbReference type="InterPro" id="IPR011990">
    <property type="entry name" value="TPR-like_helical_dom_sf"/>
</dbReference>
<dbReference type="InterPro" id="IPR052943">
    <property type="entry name" value="TMTC_O-mannosyl-trnsfr"/>
</dbReference>
<proteinExistence type="predicted"/>
<dbReference type="RefSeq" id="WP_109325269.1">
    <property type="nucleotide sequence ID" value="NZ_CP029352.1"/>
</dbReference>
<dbReference type="SMART" id="SM00028">
    <property type="entry name" value="TPR"/>
    <property type="match status" value="25"/>
</dbReference>
<dbReference type="PANTHER" id="PTHR44809:SF1">
    <property type="entry name" value="PROTEIN O-MANNOSYL-TRANSFERASE TMTC1"/>
    <property type="match status" value="1"/>
</dbReference>
<dbReference type="SUPFAM" id="SSF48452">
    <property type="entry name" value="TPR-like"/>
    <property type="match status" value="5"/>
</dbReference>
<feature type="repeat" description="TPR" evidence="1">
    <location>
        <begin position="72"/>
        <end position="105"/>
    </location>
</feature>
<keyword evidence="5" id="KW-1185">Reference proteome</keyword>